<comment type="subcellular location">
    <subcellularLocation>
        <location evidence="1">Membrane</location>
    </subcellularLocation>
</comment>
<evidence type="ECO:0000256" key="6">
    <source>
        <dbReference type="ARBA" id="ARBA00023136"/>
    </source>
</evidence>
<keyword evidence="6" id="KW-0472">Membrane</keyword>
<keyword evidence="11" id="KW-1185">Reference proteome</keyword>
<evidence type="ECO:0000259" key="9">
    <source>
        <dbReference type="PROSITE" id="PS51779"/>
    </source>
</evidence>
<dbReference type="HAMAP" id="MF_01430">
    <property type="entry name" value="OM_assembly_BamA"/>
    <property type="match status" value="1"/>
</dbReference>
<keyword evidence="4" id="KW-0732">Signal</keyword>
<feature type="domain" description="POTRA" evidence="9">
    <location>
        <begin position="71"/>
        <end position="150"/>
    </location>
</feature>
<organism evidence="10 11">
    <name type="scientific">Pyxidicoccus parkwayensis</name>
    <dbReference type="NCBI Taxonomy" id="2813578"/>
    <lineage>
        <taxon>Bacteria</taxon>
        <taxon>Pseudomonadati</taxon>
        <taxon>Myxococcota</taxon>
        <taxon>Myxococcia</taxon>
        <taxon>Myxococcales</taxon>
        <taxon>Cystobacterineae</taxon>
        <taxon>Myxococcaceae</taxon>
        <taxon>Pyxidicoccus</taxon>
    </lineage>
</organism>
<dbReference type="InterPro" id="IPR000184">
    <property type="entry name" value="Bac_surfAg_D15"/>
</dbReference>
<dbReference type="InterPro" id="IPR039910">
    <property type="entry name" value="D15-like"/>
</dbReference>
<keyword evidence="7" id="KW-0998">Cell outer membrane</keyword>
<gene>
    <name evidence="10" type="primary">bamA</name>
    <name evidence="10" type="ORF">JY651_08485</name>
</gene>
<evidence type="ECO:0000256" key="2">
    <source>
        <dbReference type="ARBA" id="ARBA00022452"/>
    </source>
</evidence>
<dbReference type="Pfam" id="PF07244">
    <property type="entry name" value="POTRA"/>
    <property type="match status" value="5"/>
</dbReference>
<dbReference type="Gene3D" id="3.10.20.310">
    <property type="entry name" value="membrane protein fhac"/>
    <property type="match status" value="5"/>
</dbReference>
<evidence type="ECO:0000256" key="4">
    <source>
        <dbReference type="ARBA" id="ARBA00022729"/>
    </source>
</evidence>
<dbReference type="InterPro" id="IPR034746">
    <property type="entry name" value="POTRA"/>
</dbReference>
<keyword evidence="5" id="KW-0677">Repeat</keyword>
<evidence type="ECO:0000256" key="8">
    <source>
        <dbReference type="NCBIfam" id="TIGR03303"/>
    </source>
</evidence>
<dbReference type="PANTHER" id="PTHR12815:SF23">
    <property type="entry name" value="OUTER MEMBRANE PROTEIN ASSEMBLY FACTOR BAMA"/>
    <property type="match status" value="1"/>
</dbReference>
<feature type="domain" description="POTRA" evidence="9">
    <location>
        <begin position="327"/>
        <end position="400"/>
    </location>
</feature>
<dbReference type="Proteomes" id="UP000662747">
    <property type="component" value="Chromosome"/>
</dbReference>
<feature type="domain" description="POTRA" evidence="9">
    <location>
        <begin position="244"/>
        <end position="324"/>
    </location>
</feature>
<dbReference type="Gene3D" id="2.40.160.50">
    <property type="entry name" value="membrane protein fhac: a member of the omp85/tpsb transporter family"/>
    <property type="match status" value="1"/>
</dbReference>
<dbReference type="NCBIfam" id="TIGR03303">
    <property type="entry name" value="OM_YaeT"/>
    <property type="match status" value="1"/>
</dbReference>
<accession>A0ABX7PC91</accession>
<dbReference type="EMBL" id="CP071090">
    <property type="protein sequence ID" value="QSQ28032.1"/>
    <property type="molecule type" value="Genomic_DNA"/>
</dbReference>
<dbReference type="PROSITE" id="PS51779">
    <property type="entry name" value="POTRA"/>
    <property type="match status" value="5"/>
</dbReference>
<keyword evidence="3" id="KW-0812">Transmembrane</keyword>
<evidence type="ECO:0000256" key="7">
    <source>
        <dbReference type="ARBA" id="ARBA00023237"/>
    </source>
</evidence>
<evidence type="ECO:0000256" key="1">
    <source>
        <dbReference type="ARBA" id="ARBA00004370"/>
    </source>
</evidence>
<feature type="domain" description="POTRA" evidence="9">
    <location>
        <begin position="1"/>
        <end position="70"/>
    </location>
</feature>
<feature type="domain" description="POTRA" evidence="9">
    <location>
        <begin position="153"/>
        <end position="241"/>
    </location>
</feature>
<evidence type="ECO:0000256" key="3">
    <source>
        <dbReference type="ARBA" id="ARBA00022692"/>
    </source>
</evidence>
<protein>
    <recommendedName>
        <fullName evidence="8">Outer membrane protein assembly factor BamA</fullName>
    </recommendedName>
</protein>
<dbReference type="InterPro" id="IPR023707">
    <property type="entry name" value="OM_assembly_BamA"/>
</dbReference>
<evidence type="ECO:0000313" key="11">
    <source>
        <dbReference type="Proteomes" id="UP000662747"/>
    </source>
</evidence>
<evidence type="ECO:0000256" key="5">
    <source>
        <dbReference type="ARBA" id="ARBA00022737"/>
    </source>
</evidence>
<dbReference type="InterPro" id="IPR010827">
    <property type="entry name" value="BamA/TamA_POTRA"/>
</dbReference>
<keyword evidence="2" id="KW-1134">Transmembrane beta strand</keyword>
<dbReference type="PIRSF" id="PIRSF006076">
    <property type="entry name" value="OM_assembly_OMP85"/>
    <property type="match status" value="1"/>
</dbReference>
<evidence type="ECO:0000313" key="10">
    <source>
        <dbReference type="EMBL" id="QSQ28032.1"/>
    </source>
</evidence>
<dbReference type="Pfam" id="PF01103">
    <property type="entry name" value="Omp85"/>
    <property type="match status" value="1"/>
</dbReference>
<name>A0ABX7PC91_9BACT</name>
<dbReference type="PANTHER" id="PTHR12815">
    <property type="entry name" value="SORTING AND ASSEMBLY MACHINERY SAMM50 PROTEIN FAMILY MEMBER"/>
    <property type="match status" value="1"/>
</dbReference>
<sequence>MVEIRVEGNKRVEAEAIRRALRTKVGQPLLPANTAQDLRAVWALGYFQNVELLVQHLPKGVAYVVRVEERPVIRLVQLQGNEELSRDDLKEEIEVKPNTILDMETVRSTVSKIQAKYVEKGYFLAEVTHQLKPVPESPGSVDVVFVINERAKVMVKQITFIGAEKVSPDILKETMITREGGFFSFFTGEGTYRQEAFDRDLQVIQYAYFDRGFINVRVDKPTVQLSADKRFIYITIRVTEGEAYDIGKIDFAGDLLPDVSKETMAALMRSRPGTRFNRTQLSQDIVSVSDVYYDRGYAYANINPVTNVNADTKTVDLTFEVQKGPQVTIERIDVVGNSKTRDKVIRRELRVYEGELYSGTGVRRSRERVTALGFFETVEITQKPGSQDDTIVLQVEVKEKATGTFQVGLGFSNVENFIFTAQISQNNFLGWGQSVSASAQISGLRSLVQLSFYDPYFLDTKYLLSAEFFRVQADYEGFIRNSTGGNVSIGYQFIDDLLGTVGYSREWVTVEAGQNLGAVLLANQFLSGVTSALRLSLSFDRRDNRLFPSRGFIHYGSVETAPSFLGGTFLFNRYTAYSRLYFPLPLGFVFKTNATVGYIQQLDKNKPLPISELYYVGGINSVRGYFLRSISPSVKVPRSASPDATVTDFDVGGNKQLVFNFELEFPIFEKAGLRGVLFYDAGNAYASNERFFQDKQDKLPLGLFHSAGFGFRWFSPIGPLRFEWGIPLTRRPEDDRILFEFTIGNFF</sequence>
<proteinExistence type="inferred from homology"/>
<reference evidence="10 11" key="1">
    <citation type="submission" date="2021-02" db="EMBL/GenBank/DDBJ databases">
        <title>De Novo genome assembly of isolated myxobacteria.</title>
        <authorList>
            <person name="Stevens D.C."/>
        </authorList>
    </citation>
    <scope>NUCLEOTIDE SEQUENCE [LARGE SCALE GENOMIC DNA]</scope>
    <source>
        <strain evidence="11">SCPEA02</strain>
    </source>
</reference>